<comment type="caution">
    <text evidence="1">The sequence shown here is derived from an EMBL/GenBank/DDBJ whole genome shotgun (WGS) entry which is preliminary data.</text>
</comment>
<evidence type="ECO:0000313" key="1">
    <source>
        <dbReference type="EMBL" id="CAE8619255.1"/>
    </source>
</evidence>
<evidence type="ECO:0000313" key="2">
    <source>
        <dbReference type="Proteomes" id="UP000654075"/>
    </source>
</evidence>
<proteinExistence type="predicted"/>
<reference evidence="1" key="1">
    <citation type="submission" date="2021-02" db="EMBL/GenBank/DDBJ databases">
        <authorList>
            <person name="Dougan E. K."/>
            <person name="Rhodes N."/>
            <person name="Thang M."/>
            <person name="Chan C."/>
        </authorList>
    </citation>
    <scope>NUCLEOTIDE SEQUENCE</scope>
</reference>
<keyword evidence="2" id="KW-1185">Reference proteome</keyword>
<dbReference type="Proteomes" id="UP000654075">
    <property type="component" value="Unassembled WGS sequence"/>
</dbReference>
<gene>
    <name evidence="1" type="ORF">PGLA1383_LOCUS36847</name>
</gene>
<organism evidence="1 2">
    <name type="scientific">Polarella glacialis</name>
    <name type="common">Dinoflagellate</name>
    <dbReference type="NCBI Taxonomy" id="89957"/>
    <lineage>
        <taxon>Eukaryota</taxon>
        <taxon>Sar</taxon>
        <taxon>Alveolata</taxon>
        <taxon>Dinophyceae</taxon>
        <taxon>Suessiales</taxon>
        <taxon>Suessiaceae</taxon>
        <taxon>Polarella</taxon>
    </lineage>
</organism>
<sequence>MASCQYTQYMELLDKWPPPKKYRHKDWLVWTQSDQDLNTDISDYCSLMRNRLKDSLSAELAEDFRQSKDATDRLLWQLRAEETRTFKECIALARTVSASKS</sequence>
<dbReference type="OrthoDB" id="10441329at2759"/>
<accession>A0A813FZV1</accession>
<name>A0A813FZV1_POLGL</name>
<dbReference type="EMBL" id="CAJNNV010026916">
    <property type="protein sequence ID" value="CAE8619255.1"/>
    <property type="molecule type" value="Genomic_DNA"/>
</dbReference>
<protein>
    <submittedName>
        <fullName evidence="1">Uncharacterized protein</fullName>
    </submittedName>
</protein>
<dbReference type="AlphaFoldDB" id="A0A813FZV1"/>